<gene>
    <name evidence="1" type="ORF">H9734_10685</name>
</gene>
<reference evidence="1" key="1">
    <citation type="journal article" date="2021" name="PeerJ">
        <title>Extensive microbial diversity within the chicken gut microbiome revealed by metagenomics and culture.</title>
        <authorList>
            <person name="Gilroy R."/>
            <person name="Ravi A."/>
            <person name="Getino M."/>
            <person name="Pursley I."/>
            <person name="Horton D.L."/>
            <person name="Alikhan N.F."/>
            <person name="Baker D."/>
            <person name="Gharbi K."/>
            <person name="Hall N."/>
            <person name="Watson M."/>
            <person name="Adriaenssens E.M."/>
            <person name="Foster-Nyarko E."/>
            <person name="Jarju S."/>
            <person name="Secka A."/>
            <person name="Antonio M."/>
            <person name="Oren A."/>
            <person name="Chaudhuri R.R."/>
            <person name="La Ragione R."/>
            <person name="Hildebrand F."/>
            <person name="Pallen M.J."/>
        </authorList>
    </citation>
    <scope>NUCLEOTIDE SEQUENCE</scope>
    <source>
        <strain evidence="1">CHK183-1962</strain>
    </source>
</reference>
<evidence type="ECO:0000313" key="2">
    <source>
        <dbReference type="Proteomes" id="UP000886890"/>
    </source>
</evidence>
<name>A0A9D2BJ44_9FIRM</name>
<dbReference type="EMBL" id="DXEK01000174">
    <property type="protein sequence ID" value="HIX78041.1"/>
    <property type="molecule type" value="Genomic_DNA"/>
</dbReference>
<proteinExistence type="predicted"/>
<protein>
    <submittedName>
        <fullName evidence="1">DUF3881 family protein</fullName>
    </submittedName>
</protein>
<dbReference type="Pfam" id="PF12997">
    <property type="entry name" value="DUF3881"/>
    <property type="match status" value="1"/>
</dbReference>
<organism evidence="1 2">
    <name type="scientific">Candidatus Fusicatenibacter merdavium</name>
    <dbReference type="NCBI Taxonomy" id="2838600"/>
    <lineage>
        <taxon>Bacteria</taxon>
        <taxon>Bacillati</taxon>
        <taxon>Bacillota</taxon>
        <taxon>Clostridia</taxon>
        <taxon>Lachnospirales</taxon>
        <taxon>Lachnospiraceae</taxon>
        <taxon>Fusicatenibacter</taxon>
    </lineage>
</organism>
<reference evidence="1" key="2">
    <citation type="submission" date="2021-04" db="EMBL/GenBank/DDBJ databases">
        <authorList>
            <person name="Gilroy R."/>
        </authorList>
    </citation>
    <scope>NUCLEOTIDE SEQUENCE</scope>
    <source>
        <strain evidence="1">CHK183-1962</strain>
    </source>
</reference>
<dbReference type="AlphaFoldDB" id="A0A9D2BJ44"/>
<dbReference type="Proteomes" id="UP000886890">
    <property type="component" value="Unassembled WGS sequence"/>
</dbReference>
<dbReference type="InterPro" id="IPR024541">
    <property type="entry name" value="DUF3881"/>
</dbReference>
<sequence length="290" mass="33012">MHEFLKTVGFSDLKSKKDLDAILRDVLDNYDTKKIVENEKHHSFVEISKEYGYDCGITVCGEYDEDGEFQMEYYHPYFTGGQITTYEDVSVERHAATESYAGGCDDLRLGITLIFYLINAADYLNARREPKELKAQPPLRLSGLARDGMILLPVRKDPEKVAKEKDSWQQKSSLLAAARDGDEDAIESLTMEDIDTYAMISRRIVHEDVLSIVDNYFMPYGLECDQYSILGEITDVSKTVNSMTGEKLWQMSILCNDVPLDICVNEKDLLGEPEVGRRFKGQIWLQGTIN</sequence>
<evidence type="ECO:0000313" key="1">
    <source>
        <dbReference type="EMBL" id="HIX78041.1"/>
    </source>
</evidence>
<accession>A0A9D2BJ44</accession>
<comment type="caution">
    <text evidence="1">The sequence shown here is derived from an EMBL/GenBank/DDBJ whole genome shotgun (WGS) entry which is preliminary data.</text>
</comment>